<organism evidence="2 3">
    <name type="scientific">Gemmata massiliana</name>
    <dbReference type="NCBI Taxonomy" id="1210884"/>
    <lineage>
        <taxon>Bacteria</taxon>
        <taxon>Pseudomonadati</taxon>
        <taxon>Planctomycetota</taxon>
        <taxon>Planctomycetia</taxon>
        <taxon>Gemmatales</taxon>
        <taxon>Gemmataceae</taxon>
        <taxon>Gemmata</taxon>
    </lineage>
</organism>
<dbReference type="RefSeq" id="WP_197909447.1">
    <property type="nucleotide sequence ID" value="NZ_LR593886.1"/>
</dbReference>
<keyword evidence="3" id="KW-1185">Reference proteome</keyword>
<dbReference type="AlphaFoldDB" id="A0A6P2CQ88"/>
<sequence length="234" mass="25874">MRRLPFLGLFALGVITVDAAPVAAGMPRITLSDVAAMRLQSISFFLVVFLISAFVVRWIWNGLANDFTRLPRLSYPKAIGLVCLWGLLFLLVLAMISGARELMTPGAWKKDGLTYTLNDDTKLPEERASPGPTEDERKQKLTTLFGALAAYAVSHDGHYPPQNDTAIAKPLWQTPHASGMEYIYLPNRTTRDPGRVLACEPELFGEWRLVLFTNGDVRRMTSAEIGPLLSLGAK</sequence>
<keyword evidence="1" id="KW-1133">Transmembrane helix</keyword>
<evidence type="ECO:0000256" key="1">
    <source>
        <dbReference type="SAM" id="Phobius"/>
    </source>
</evidence>
<protein>
    <submittedName>
        <fullName evidence="2">Uncharacterized protein</fullName>
    </submittedName>
</protein>
<accession>A0A6P2CQ88</accession>
<keyword evidence="1" id="KW-0812">Transmembrane</keyword>
<feature type="transmembrane region" description="Helical" evidence="1">
    <location>
        <begin position="75"/>
        <end position="96"/>
    </location>
</feature>
<evidence type="ECO:0000313" key="2">
    <source>
        <dbReference type="EMBL" id="VTR91188.1"/>
    </source>
</evidence>
<gene>
    <name evidence="2" type="ORF">SOIL9_65260</name>
</gene>
<feature type="transmembrane region" description="Helical" evidence="1">
    <location>
        <begin position="43"/>
        <end position="63"/>
    </location>
</feature>
<dbReference type="EMBL" id="LR593886">
    <property type="protein sequence ID" value="VTR91188.1"/>
    <property type="molecule type" value="Genomic_DNA"/>
</dbReference>
<dbReference type="Proteomes" id="UP000464178">
    <property type="component" value="Chromosome"/>
</dbReference>
<dbReference type="KEGG" id="gms:SOIL9_65260"/>
<reference evidence="2 3" key="1">
    <citation type="submission" date="2019-05" db="EMBL/GenBank/DDBJ databases">
        <authorList>
            <consortium name="Science for Life Laboratories"/>
        </authorList>
    </citation>
    <scope>NUCLEOTIDE SEQUENCE [LARGE SCALE GENOMIC DNA]</scope>
    <source>
        <strain evidence="2">Soil9</strain>
    </source>
</reference>
<name>A0A6P2CQ88_9BACT</name>
<evidence type="ECO:0000313" key="3">
    <source>
        <dbReference type="Proteomes" id="UP000464178"/>
    </source>
</evidence>
<proteinExistence type="predicted"/>
<keyword evidence="1" id="KW-0472">Membrane</keyword>